<organism evidence="1">
    <name type="scientific">Tanacetum cinerariifolium</name>
    <name type="common">Dalmatian daisy</name>
    <name type="synonym">Chrysanthemum cinerariifolium</name>
    <dbReference type="NCBI Taxonomy" id="118510"/>
    <lineage>
        <taxon>Eukaryota</taxon>
        <taxon>Viridiplantae</taxon>
        <taxon>Streptophyta</taxon>
        <taxon>Embryophyta</taxon>
        <taxon>Tracheophyta</taxon>
        <taxon>Spermatophyta</taxon>
        <taxon>Magnoliopsida</taxon>
        <taxon>eudicotyledons</taxon>
        <taxon>Gunneridae</taxon>
        <taxon>Pentapetalae</taxon>
        <taxon>asterids</taxon>
        <taxon>campanulids</taxon>
        <taxon>Asterales</taxon>
        <taxon>Asteraceae</taxon>
        <taxon>Asteroideae</taxon>
        <taxon>Anthemideae</taxon>
        <taxon>Anthemidinae</taxon>
        <taxon>Tanacetum</taxon>
    </lineage>
</organism>
<keyword evidence="1" id="KW-0695">RNA-directed DNA polymerase</keyword>
<proteinExistence type="predicted"/>
<evidence type="ECO:0000313" key="1">
    <source>
        <dbReference type="EMBL" id="GEU62491.1"/>
    </source>
</evidence>
<keyword evidence="1" id="KW-0808">Transferase</keyword>
<protein>
    <submittedName>
        <fullName evidence="1">RNA-directed DNA polymerase, eukaryota, reverse transcriptase zinc-binding domain protein</fullName>
    </submittedName>
</protein>
<reference evidence="1" key="1">
    <citation type="journal article" date="2019" name="Sci. Rep.">
        <title>Draft genome of Tanacetum cinerariifolium, the natural source of mosquito coil.</title>
        <authorList>
            <person name="Yamashiro T."/>
            <person name="Shiraishi A."/>
            <person name="Satake H."/>
            <person name="Nakayama K."/>
        </authorList>
    </citation>
    <scope>NUCLEOTIDE SEQUENCE</scope>
</reference>
<dbReference type="EMBL" id="BKCJ010004683">
    <property type="protein sequence ID" value="GEU62491.1"/>
    <property type="molecule type" value="Genomic_DNA"/>
</dbReference>
<dbReference type="AlphaFoldDB" id="A0A6L2LL02"/>
<sequence>MNRKDSLYFFGELDRMEAKDLAQKAKIKWAPEGDENTSFFHGTLKKKGLHAFTCKANELGYFKGAFIGWDNMNILHLMRYSRGGVESSQFDALQAAIENVALLDQCDSWKWSLDVSVGYSIVPLRTLVDAHTLDVDIVATRLNR</sequence>
<dbReference type="GO" id="GO:0003964">
    <property type="term" value="F:RNA-directed DNA polymerase activity"/>
    <property type="evidence" value="ECO:0007669"/>
    <property type="project" value="UniProtKB-KW"/>
</dbReference>
<keyword evidence="1" id="KW-0548">Nucleotidyltransferase</keyword>
<gene>
    <name evidence="1" type="ORF">Tci_034469</name>
</gene>
<comment type="caution">
    <text evidence="1">The sequence shown here is derived from an EMBL/GenBank/DDBJ whole genome shotgun (WGS) entry which is preliminary data.</text>
</comment>
<accession>A0A6L2LL02</accession>
<name>A0A6L2LL02_TANCI</name>